<proteinExistence type="inferred from homology"/>
<name>A0A7X5HXT2_9FIRM</name>
<evidence type="ECO:0000256" key="2">
    <source>
        <dbReference type="ARBA" id="ARBA00023002"/>
    </source>
</evidence>
<dbReference type="Gene3D" id="3.40.50.720">
    <property type="entry name" value="NAD(P)-binding Rossmann-like Domain"/>
    <property type="match status" value="1"/>
</dbReference>
<evidence type="ECO:0000256" key="1">
    <source>
        <dbReference type="ARBA" id="ARBA00006484"/>
    </source>
</evidence>
<dbReference type="CDD" id="cd05374">
    <property type="entry name" value="17beta-HSD-like_SDR_c"/>
    <property type="match status" value="1"/>
</dbReference>
<dbReference type="InterPro" id="IPR002347">
    <property type="entry name" value="SDR_fam"/>
</dbReference>
<evidence type="ECO:0000256" key="3">
    <source>
        <dbReference type="RuleBase" id="RU000363"/>
    </source>
</evidence>
<keyword evidence="2" id="KW-0560">Oxidoreductase</keyword>
<keyword evidence="5" id="KW-1185">Reference proteome</keyword>
<evidence type="ECO:0000313" key="4">
    <source>
        <dbReference type="EMBL" id="NDL68571.1"/>
    </source>
</evidence>
<comment type="caution">
    <text evidence="4">The sequence shown here is derived from an EMBL/GenBank/DDBJ whole genome shotgun (WGS) entry which is preliminary data.</text>
</comment>
<dbReference type="SUPFAM" id="SSF51735">
    <property type="entry name" value="NAD(P)-binding Rossmann-fold domains"/>
    <property type="match status" value="1"/>
</dbReference>
<dbReference type="Proteomes" id="UP000461585">
    <property type="component" value="Unassembled WGS sequence"/>
</dbReference>
<dbReference type="InterPro" id="IPR036291">
    <property type="entry name" value="NAD(P)-bd_dom_sf"/>
</dbReference>
<dbReference type="PRINTS" id="PR00081">
    <property type="entry name" value="GDHRDH"/>
</dbReference>
<comment type="similarity">
    <text evidence="1 3">Belongs to the short-chain dehydrogenases/reductases (SDR) family.</text>
</comment>
<gene>
    <name evidence="4" type="ORF">GXN74_12570</name>
</gene>
<dbReference type="NCBIfam" id="NF004826">
    <property type="entry name" value="PRK06182.1"/>
    <property type="match status" value="1"/>
</dbReference>
<dbReference type="PANTHER" id="PTHR44169:SF6">
    <property type="entry name" value="NADPH-DEPENDENT 1-ACYLDIHYDROXYACETONE PHOSPHATE REDUCTASE"/>
    <property type="match status" value="1"/>
</dbReference>
<sequence length="276" mass="30033">MGKKVALVTGASSGIGFESAIWLKKAGFTVYGAARRLEKMESLKEQGVIPLPLDVTEDASMVRCIETIVENEGKIDVLVNNAGYGAYGALEDVPISEARKQMEVNVFGLARMAQLVLPHMRRHGFGRIINISSMGGKIYTSFGGWYHAAKFAVEALSDCLRLEIEGFGIDVVVIEPGGIRTDWGLIAAENLKRTSRGGAYEKSSVKVADAMRKVYRGGKVSDPSVVAKAVVAAATAKRPKIRYLLGFGAKPSVFLRWILPDRIFDRVVGWIFGGFF</sequence>
<reference evidence="4 5" key="1">
    <citation type="submission" date="2020-01" db="EMBL/GenBank/DDBJ databases">
        <title>Anaeroalcalibacter tamaniensis gen. nov., sp. nov., moderately halophilic strictly anaerobic fermenter bacterium from mud volcano of Taman peninsula.</title>
        <authorList>
            <person name="Frolova A."/>
            <person name="Merkel A.Y."/>
            <person name="Slobodkin A.I."/>
        </authorList>
    </citation>
    <scope>NUCLEOTIDE SEQUENCE [LARGE SCALE GENOMIC DNA]</scope>
    <source>
        <strain evidence="4 5">F-3ap</strain>
    </source>
</reference>
<dbReference type="EMBL" id="JAAEEH010000045">
    <property type="protein sequence ID" value="NDL68571.1"/>
    <property type="molecule type" value="Genomic_DNA"/>
</dbReference>
<accession>A0A7X5HXT2</accession>
<organism evidence="4 5">
    <name type="scientific">Anaerotalea alkaliphila</name>
    <dbReference type="NCBI Taxonomy" id="2662126"/>
    <lineage>
        <taxon>Bacteria</taxon>
        <taxon>Bacillati</taxon>
        <taxon>Bacillota</taxon>
        <taxon>Clostridia</taxon>
        <taxon>Eubacteriales</taxon>
        <taxon>Anaerotalea</taxon>
    </lineage>
</organism>
<dbReference type="AlphaFoldDB" id="A0A7X5HXT2"/>
<protein>
    <submittedName>
        <fullName evidence="4">SDR family NAD(P)-dependent oxidoreductase</fullName>
    </submittedName>
</protein>
<dbReference type="RefSeq" id="WP_162371293.1">
    <property type="nucleotide sequence ID" value="NZ_JAAEEH010000045.1"/>
</dbReference>
<dbReference type="PRINTS" id="PR00080">
    <property type="entry name" value="SDRFAMILY"/>
</dbReference>
<evidence type="ECO:0000313" key="5">
    <source>
        <dbReference type="Proteomes" id="UP000461585"/>
    </source>
</evidence>
<dbReference type="PANTHER" id="PTHR44169">
    <property type="entry name" value="NADPH-DEPENDENT 1-ACYLDIHYDROXYACETONE PHOSPHATE REDUCTASE"/>
    <property type="match status" value="1"/>
</dbReference>
<dbReference type="Pfam" id="PF00106">
    <property type="entry name" value="adh_short"/>
    <property type="match status" value="1"/>
</dbReference>
<dbReference type="GO" id="GO:0016491">
    <property type="term" value="F:oxidoreductase activity"/>
    <property type="evidence" value="ECO:0007669"/>
    <property type="project" value="UniProtKB-KW"/>
</dbReference>